<sequence>MIEHSDLVAYLSIAERLVKDSEDLFCVNIGAQPSVIKNEDLQDFATDVDLSLEQQFREQLVKETGFPVLGEEFGLKGGSTASGDVSVNSMGGGKQPETMWCIDPVDGTSNYTVANPMCGILVSLIHKGEPVIGLTSLPLLGQFYSAVRGGPLHVNGEPFPPLPKDDPEVIQIGFGSILSGRRGHVPRQYRQNLLFSIGESYPRMRVTGSVGADLAFTAGGVFAGTLTFSPNLWDNAAGICLVQAAGGVVTNLDGEPWTPGTIGLVAGSPSIHSTLLARIHAVPRPFEPLS</sequence>
<evidence type="ECO:0000256" key="6">
    <source>
        <dbReference type="PIRSR" id="PIRSR600760-2"/>
    </source>
</evidence>
<comment type="cofactor">
    <cofactor evidence="6">
        <name>Mg(2+)</name>
        <dbReference type="ChEBI" id="CHEBI:18420"/>
    </cofactor>
</comment>
<dbReference type="GO" id="GO:0007165">
    <property type="term" value="P:signal transduction"/>
    <property type="evidence" value="ECO:0007669"/>
    <property type="project" value="TreeGrafter"/>
</dbReference>
<dbReference type="GO" id="GO:0046854">
    <property type="term" value="P:phosphatidylinositol phosphate biosynthetic process"/>
    <property type="evidence" value="ECO:0007669"/>
    <property type="project" value="InterPro"/>
</dbReference>
<protein>
    <recommendedName>
        <fullName evidence="2">inositol-phosphate phosphatase</fullName>
        <ecNumber evidence="2">3.1.3.25</ecNumber>
    </recommendedName>
</protein>
<accession>A0AAU0Q4F1</accession>
<dbReference type="EMBL" id="CP137757">
    <property type="protein sequence ID" value="WPF25756.1"/>
    <property type="molecule type" value="Genomic_DNA"/>
</dbReference>
<reference evidence="7 8" key="1">
    <citation type="submission" date="2023-10" db="EMBL/GenBank/DDBJ databases">
        <title>complete genome sequence of Corynebacterium pseudokroppenstedtii P15-C1.</title>
        <authorList>
            <person name="Bruggemann H."/>
            <person name="Poehlein A."/>
        </authorList>
    </citation>
    <scope>NUCLEOTIDE SEQUENCE [LARGE SCALE GENOMIC DNA]</scope>
    <source>
        <strain evidence="7 8">P15_C1</strain>
    </source>
</reference>
<dbReference type="GO" id="GO:0006020">
    <property type="term" value="P:inositol metabolic process"/>
    <property type="evidence" value="ECO:0007669"/>
    <property type="project" value="TreeGrafter"/>
</dbReference>
<keyword evidence="3 6" id="KW-0479">Metal-binding</keyword>
<feature type="binding site" evidence="6">
    <location>
        <position position="106"/>
    </location>
    <ligand>
        <name>Mg(2+)</name>
        <dbReference type="ChEBI" id="CHEBI:18420"/>
        <label>1</label>
        <note>catalytic</note>
    </ligand>
</feature>
<dbReference type="Pfam" id="PF00459">
    <property type="entry name" value="Inositol_P"/>
    <property type="match status" value="1"/>
</dbReference>
<evidence type="ECO:0000256" key="1">
    <source>
        <dbReference type="ARBA" id="ARBA00001033"/>
    </source>
</evidence>
<keyword evidence="5 6" id="KW-0460">Magnesium</keyword>
<gene>
    <name evidence="7" type="ORF">Q0N40_04265</name>
</gene>
<proteinExistence type="predicted"/>
<dbReference type="Proteomes" id="UP001174314">
    <property type="component" value="Chromosome"/>
</dbReference>
<name>A0AAU0Q4F1_9CORY</name>
<dbReference type="PROSITE" id="PS00630">
    <property type="entry name" value="IMP_2"/>
    <property type="match status" value="1"/>
</dbReference>
<keyword evidence="8" id="KW-1185">Reference proteome</keyword>
<dbReference type="AlphaFoldDB" id="A0AAU0Q4F1"/>
<feature type="binding site" evidence="6">
    <location>
        <position position="234"/>
    </location>
    <ligand>
        <name>Mg(2+)</name>
        <dbReference type="ChEBI" id="CHEBI:18420"/>
        <label>1</label>
        <note>catalytic</note>
    </ligand>
</feature>
<dbReference type="EC" id="3.1.3.25" evidence="2"/>
<evidence type="ECO:0000256" key="3">
    <source>
        <dbReference type="ARBA" id="ARBA00022723"/>
    </source>
</evidence>
<dbReference type="Gene3D" id="3.30.540.10">
    <property type="entry name" value="Fructose-1,6-Bisphosphatase, subunit A, domain 1"/>
    <property type="match status" value="1"/>
</dbReference>
<dbReference type="PROSITE" id="PS00629">
    <property type="entry name" value="IMP_1"/>
    <property type="match status" value="1"/>
</dbReference>
<feature type="binding site" evidence="6">
    <location>
        <position position="71"/>
    </location>
    <ligand>
        <name>Mg(2+)</name>
        <dbReference type="ChEBI" id="CHEBI:18420"/>
        <label>1</label>
        <note>catalytic</note>
    </ligand>
</feature>
<feature type="binding site" evidence="6">
    <location>
        <position position="103"/>
    </location>
    <ligand>
        <name>Mg(2+)</name>
        <dbReference type="ChEBI" id="CHEBI:18420"/>
        <label>1</label>
        <note>catalytic</note>
    </ligand>
</feature>
<keyword evidence="4" id="KW-0378">Hydrolase</keyword>
<dbReference type="PRINTS" id="PR00377">
    <property type="entry name" value="IMPHPHTASES"/>
</dbReference>
<evidence type="ECO:0000313" key="8">
    <source>
        <dbReference type="Proteomes" id="UP001174314"/>
    </source>
</evidence>
<organism evidence="7 8">
    <name type="scientific">Corynebacterium pseudokroppenstedtii</name>
    <dbReference type="NCBI Taxonomy" id="2804917"/>
    <lineage>
        <taxon>Bacteria</taxon>
        <taxon>Bacillati</taxon>
        <taxon>Actinomycetota</taxon>
        <taxon>Actinomycetes</taxon>
        <taxon>Mycobacteriales</taxon>
        <taxon>Corynebacteriaceae</taxon>
        <taxon>Corynebacterium</taxon>
    </lineage>
</organism>
<dbReference type="PANTHER" id="PTHR20854:SF4">
    <property type="entry name" value="INOSITOL-1-MONOPHOSPHATASE-RELATED"/>
    <property type="match status" value="1"/>
</dbReference>
<dbReference type="RefSeq" id="WP_204088357.1">
    <property type="nucleotide sequence ID" value="NZ_CP137757.1"/>
</dbReference>
<dbReference type="GO" id="GO:0046872">
    <property type="term" value="F:metal ion binding"/>
    <property type="evidence" value="ECO:0007669"/>
    <property type="project" value="UniProtKB-KW"/>
</dbReference>
<dbReference type="SUPFAM" id="SSF56655">
    <property type="entry name" value="Carbohydrate phosphatase"/>
    <property type="match status" value="1"/>
</dbReference>
<dbReference type="PANTHER" id="PTHR20854">
    <property type="entry name" value="INOSITOL MONOPHOSPHATASE"/>
    <property type="match status" value="1"/>
</dbReference>
<evidence type="ECO:0000256" key="4">
    <source>
        <dbReference type="ARBA" id="ARBA00022801"/>
    </source>
</evidence>
<dbReference type="GO" id="GO:0008934">
    <property type="term" value="F:inositol monophosphate 1-phosphatase activity"/>
    <property type="evidence" value="ECO:0007669"/>
    <property type="project" value="TreeGrafter"/>
</dbReference>
<dbReference type="KEGG" id="cpsk:Q0N40_04265"/>
<dbReference type="Gene3D" id="3.40.190.80">
    <property type="match status" value="1"/>
</dbReference>
<dbReference type="InterPro" id="IPR000760">
    <property type="entry name" value="Inositol_monophosphatase-like"/>
</dbReference>
<evidence type="ECO:0000256" key="2">
    <source>
        <dbReference type="ARBA" id="ARBA00013106"/>
    </source>
</evidence>
<comment type="catalytic activity">
    <reaction evidence="1">
        <text>a myo-inositol phosphate + H2O = myo-inositol + phosphate</text>
        <dbReference type="Rhea" id="RHEA:24056"/>
        <dbReference type="ChEBI" id="CHEBI:15377"/>
        <dbReference type="ChEBI" id="CHEBI:17268"/>
        <dbReference type="ChEBI" id="CHEBI:43474"/>
        <dbReference type="ChEBI" id="CHEBI:84139"/>
        <dbReference type="EC" id="3.1.3.25"/>
    </reaction>
</comment>
<dbReference type="InterPro" id="IPR020550">
    <property type="entry name" value="Inositol_monophosphatase_CS"/>
</dbReference>
<dbReference type="CDD" id="cd01637">
    <property type="entry name" value="IMPase_like"/>
    <property type="match status" value="1"/>
</dbReference>
<evidence type="ECO:0000313" key="7">
    <source>
        <dbReference type="EMBL" id="WPF25756.1"/>
    </source>
</evidence>
<evidence type="ECO:0000256" key="5">
    <source>
        <dbReference type="ARBA" id="ARBA00022842"/>
    </source>
</evidence>
<dbReference type="InterPro" id="IPR020583">
    <property type="entry name" value="Inositol_monoP_metal-BS"/>
</dbReference>